<organism evidence="4 5">
    <name type="scientific">Extremus antarcticus</name>
    <dbReference type="NCBI Taxonomy" id="702011"/>
    <lineage>
        <taxon>Eukaryota</taxon>
        <taxon>Fungi</taxon>
        <taxon>Dikarya</taxon>
        <taxon>Ascomycota</taxon>
        <taxon>Pezizomycotina</taxon>
        <taxon>Dothideomycetes</taxon>
        <taxon>Dothideomycetidae</taxon>
        <taxon>Mycosphaerellales</taxon>
        <taxon>Extremaceae</taxon>
        <taxon>Extremus</taxon>
    </lineage>
</organism>
<keyword evidence="5" id="KW-1185">Reference proteome</keyword>
<evidence type="ECO:0000313" key="5">
    <source>
        <dbReference type="Proteomes" id="UP001271007"/>
    </source>
</evidence>
<dbReference type="InterPro" id="IPR051609">
    <property type="entry name" value="NmrA/Isoflavone_reductase-like"/>
</dbReference>
<protein>
    <recommendedName>
        <fullName evidence="3">NmrA-like domain-containing protein</fullName>
    </recommendedName>
</protein>
<gene>
    <name evidence="4" type="ORF">LTR09_002524</name>
</gene>
<dbReference type="Pfam" id="PF05368">
    <property type="entry name" value="NmrA"/>
    <property type="match status" value="1"/>
</dbReference>
<keyword evidence="1" id="KW-0521">NADP</keyword>
<dbReference type="PANTHER" id="PTHR47706">
    <property type="entry name" value="NMRA-LIKE FAMILY PROTEIN"/>
    <property type="match status" value="1"/>
</dbReference>
<dbReference type="InterPro" id="IPR036291">
    <property type="entry name" value="NAD(P)-bd_dom_sf"/>
</dbReference>
<dbReference type="GO" id="GO:0016491">
    <property type="term" value="F:oxidoreductase activity"/>
    <property type="evidence" value="ECO:0007669"/>
    <property type="project" value="UniProtKB-KW"/>
</dbReference>
<dbReference type="InterPro" id="IPR008030">
    <property type="entry name" value="NmrA-like"/>
</dbReference>
<dbReference type="EMBL" id="JAWDJX010000005">
    <property type="protein sequence ID" value="KAK3056731.1"/>
    <property type="molecule type" value="Genomic_DNA"/>
</dbReference>
<keyword evidence="2" id="KW-0560">Oxidoreductase</keyword>
<dbReference type="AlphaFoldDB" id="A0AAJ0GFV3"/>
<accession>A0AAJ0GFV3</accession>
<comment type="caution">
    <text evidence="4">The sequence shown here is derived from an EMBL/GenBank/DDBJ whole genome shotgun (WGS) entry which is preliminary data.</text>
</comment>
<dbReference type="InterPro" id="IPR045312">
    <property type="entry name" value="PCBER-like"/>
</dbReference>
<reference evidence="4" key="1">
    <citation type="submission" date="2023-04" db="EMBL/GenBank/DDBJ databases">
        <title>Black Yeasts Isolated from many extreme environments.</title>
        <authorList>
            <person name="Coleine C."/>
            <person name="Stajich J.E."/>
            <person name="Selbmann L."/>
        </authorList>
    </citation>
    <scope>NUCLEOTIDE SEQUENCE</scope>
    <source>
        <strain evidence="4">CCFEE 5312</strain>
    </source>
</reference>
<evidence type="ECO:0000256" key="2">
    <source>
        <dbReference type="ARBA" id="ARBA00023002"/>
    </source>
</evidence>
<evidence type="ECO:0000256" key="1">
    <source>
        <dbReference type="ARBA" id="ARBA00022857"/>
    </source>
</evidence>
<dbReference type="Proteomes" id="UP001271007">
    <property type="component" value="Unassembled WGS sequence"/>
</dbReference>
<feature type="domain" description="NmrA-like" evidence="3">
    <location>
        <begin position="19"/>
        <end position="153"/>
    </location>
</feature>
<evidence type="ECO:0000313" key="4">
    <source>
        <dbReference type="EMBL" id="KAK3056731.1"/>
    </source>
</evidence>
<name>A0AAJ0GFV3_9PEZI</name>
<dbReference type="CDD" id="cd05259">
    <property type="entry name" value="PCBER_SDR_a"/>
    <property type="match status" value="1"/>
</dbReference>
<dbReference type="SUPFAM" id="SSF51735">
    <property type="entry name" value="NAD(P)-binding Rossmann-fold domains"/>
    <property type="match status" value="1"/>
</dbReference>
<evidence type="ECO:0000259" key="3">
    <source>
        <dbReference type="Pfam" id="PF05368"/>
    </source>
</evidence>
<proteinExistence type="predicted"/>
<dbReference type="PANTHER" id="PTHR47706:SF7">
    <property type="entry name" value="CIPA-LIKE, PUTATIVE (AFU_ORTHOLOGUE AFUA_1G01630)-RELATED"/>
    <property type="match status" value="1"/>
</dbReference>
<dbReference type="Gene3D" id="3.40.50.720">
    <property type="entry name" value="NAD(P)-binding Rossmann-like Domain"/>
    <property type="match status" value="1"/>
</dbReference>
<sequence>MAIAYAKDQPLGSTNYVNNIAIVGATGRSGTFIVEALLKTGKHNVTAITRADGKGTMPSGLHEIKKVDYSSHSSLVSALKGQDVLIITMAVMAPKDTQTKLIDAAVEAGVRWVMPNEWGGDLNSNEGLQKDTFLGEPSKAIRAYIEKVGGETTHWVGLACGFWYEFSLAGTDARYGFDFEKKEVTFYDEGENRIYTSTWPQVGRAVAKLLSLKVLPEDENDKEPTLSDWKNAAVYVSSFHINQREMFESVLRATGDSEKDWTIKHENVEERYKRGLSLMQQGQMVGFGILLYARHFFDDVTKDFGKKNDNEKLGLPEESLDEATKVGVEMAKNGDTNTVA</sequence>